<dbReference type="Gene3D" id="3.20.20.140">
    <property type="entry name" value="Metal-dependent hydrolases"/>
    <property type="match status" value="3"/>
</dbReference>
<feature type="region of interest" description="Disordered" evidence="2">
    <location>
        <begin position="268"/>
        <end position="294"/>
    </location>
</feature>
<evidence type="ECO:0000313" key="4">
    <source>
        <dbReference type="Proteomes" id="UP000038009"/>
    </source>
</evidence>
<dbReference type="VEuPathDB" id="TriTrypDB:Lsey_0018_0240"/>
<gene>
    <name evidence="3" type="ORF">ABL78_1187</name>
</gene>
<dbReference type="SUPFAM" id="SSF51556">
    <property type="entry name" value="Metallo-dependent hydrolases"/>
    <property type="match status" value="2"/>
</dbReference>
<dbReference type="InterPro" id="IPR006329">
    <property type="entry name" value="AMPD"/>
</dbReference>
<accession>A0A0N1I100</accession>
<feature type="compositionally biased region" description="Low complexity" evidence="2">
    <location>
        <begin position="142"/>
        <end position="154"/>
    </location>
</feature>
<comment type="caution">
    <text evidence="3">The sequence shown here is derived from an EMBL/GenBank/DDBJ whole genome shotgun (WGS) entry which is preliminary data.</text>
</comment>
<dbReference type="Proteomes" id="UP000038009">
    <property type="component" value="Unassembled WGS sequence"/>
</dbReference>
<dbReference type="Pfam" id="PF19326">
    <property type="entry name" value="AMP_deaminase"/>
    <property type="match status" value="2"/>
</dbReference>
<dbReference type="EMBL" id="LJSK01000018">
    <property type="protein sequence ID" value="KPI89694.1"/>
    <property type="molecule type" value="Genomic_DNA"/>
</dbReference>
<proteinExistence type="inferred from homology"/>
<feature type="region of interest" description="Disordered" evidence="2">
    <location>
        <begin position="1172"/>
        <end position="1205"/>
    </location>
</feature>
<dbReference type="GO" id="GO:0003876">
    <property type="term" value="F:AMP deaminase activity"/>
    <property type="evidence" value="ECO:0007669"/>
    <property type="project" value="InterPro"/>
</dbReference>
<evidence type="ECO:0000256" key="2">
    <source>
        <dbReference type="SAM" id="MobiDB-lite"/>
    </source>
</evidence>
<organism evidence="3 4">
    <name type="scientific">Leptomonas seymouri</name>
    <dbReference type="NCBI Taxonomy" id="5684"/>
    <lineage>
        <taxon>Eukaryota</taxon>
        <taxon>Discoba</taxon>
        <taxon>Euglenozoa</taxon>
        <taxon>Kinetoplastea</taxon>
        <taxon>Metakinetoplastina</taxon>
        <taxon>Trypanosomatida</taxon>
        <taxon>Trypanosomatidae</taxon>
        <taxon>Leishmaniinae</taxon>
        <taxon>Leptomonas</taxon>
    </lineage>
</organism>
<dbReference type="GO" id="GO:0046033">
    <property type="term" value="P:AMP metabolic process"/>
    <property type="evidence" value="ECO:0007669"/>
    <property type="project" value="TreeGrafter"/>
</dbReference>
<dbReference type="GO" id="GO:0032264">
    <property type="term" value="P:IMP salvage"/>
    <property type="evidence" value="ECO:0007669"/>
    <property type="project" value="InterPro"/>
</dbReference>
<feature type="compositionally biased region" description="Basic and acidic residues" evidence="2">
    <location>
        <begin position="1187"/>
        <end position="1197"/>
    </location>
</feature>
<dbReference type="PANTHER" id="PTHR11359:SF0">
    <property type="entry name" value="AMP DEAMINASE"/>
    <property type="match status" value="1"/>
</dbReference>
<dbReference type="PANTHER" id="PTHR11359">
    <property type="entry name" value="AMP DEAMINASE"/>
    <property type="match status" value="1"/>
</dbReference>
<dbReference type="GO" id="GO:0005829">
    <property type="term" value="C:cytosol"/>
    <property type="evidence" value="ECO:0007669"/>
    <property type="project" value="TreeGrafter"/>
</dbReference>
<evidence type="ECO:0000313" key="3">
    <source>
        <dbReference type="EMBL" id="KPI89694.1"/>
    </source>
</evidence>
<evidence type="ECO:0000256" key="1">
    <source>
        <dbReference type="ARBA" id="ARBA00006676"/>
    </source>
</evidence>
<sequence length="1670" mass="183554">MEPQWHDILLHDDTGDAAFHKGAPLLVEALQIISAVCAIPAATRLGLHLRDAQHSSAFDQFGSTYTQKHIYQEHADNIAVAVPLLGELRRFFKERATATKDAEGNDAVAAVPELDGLLVPTGWAAPHCTVAPEERGAKDDVAAGPAGSSGRGAASPSLLAHPLFSYKSFLRHFNRLSKLVSMGEAFSASEPRVKVLQSLFSLYRAYNGSREDEYHPTFGGGDIKRAPKCDLRRLETCMSAASVVSFVEGLRRDRPAYPLYAEEHIEENTPGAVAGSNERRTQDSIQQPQPPRPALRTTISVEEAVRRFFGPDVALSERVITEEGLCLRPSYASDSTDHCLSLQRLADSGGNPRAALAGRLLRHLLSTSGGADGRGELLAQLVQPLMKRVLASGSSYDRLELELTVTGTDPAELPRLARWCARSGLLEECPGVYFRLLIVQSGYAMDNDLDGKAPPSAASKPLTADFADLLKNVFGPIWQAYKAAATSCGNGGDHRSSEGAHADTNRNNEMLALLARTTGFSVSLTHAAAVQAMPHHGDPANQFPLPQTTASSSPLEPAAAPPDAFFVYHVWRNVQLLNAFLIASGPRAITSEMEAQRANAAQQSHDNSAVAAVEEEPSKSSPAEWNLRTAFTFTLHGGTNSRTLFGESVLGLLLADAVVNPALTFEWSPLTYLYMLTQRHVILTPSRNRCCSASVKQALNTTAIPLAVQAGLHVSVATLDPLFYDTTNDALTEELMELTKQRGLANADVTEMCLRGLEASSGCFSWKQGRQLFGYAWPHASARFNQFTATQVSSLRLHHRACALEHEVDLLFAAVHRSSSSSSTATAAASQLDVCETESETRAVLHLPPATAALLSRPMAHRRTSNSGGRTLQREHDPTLLQGLSGYRAHESQMQYPRIVISGPDCSGPSEAAKRIMQFMSIREAYQKLVVAPDAACNFKGVLGTPSSSPSESTAALKPVWVDGVLDIGEECPPSSYRGNITTTHKVASAEAPVRSPMPTWGQFQQDIRALRACASADATVAKYANKRLEMLESKYKLHVALTNDDEENYYITVPATAATTPSSTDGTSPSMTLAGPVEIGASTDSRSVSFEAASTTPPRQRRIVQPIRGDVHNCVKVDVHCHMASGITAKSLLQFMRRKIRDHPDDVVDVDNKTGQPITLVQFLGKVLPREKSAGVTPPRRHARGQRKDRQGAKEVEDADGGTGAGVAAEGVARMLSEMPIAALEVHAGKSTFHRFDRFNHRFSPMGVSSLRSLFLKTENFMQGRYFAELIRGVFEKNEQEGNTFTENRLSVYGRDRREWDRLSRWFVLHGMSHRTNSWMIQVPRLFHLYQRSGTLRNFQEMLANIFEPLWEASRFPQKHPYLHFFLSHVSGFDSVDNESDREPDQTIDVAPAQWTLAENPPFAYYMYFMWANITTLNRYRAARGLSTFQFRPHAGESGDPDHMADVFYLADGIGHGINLDKRPVLQYLYYLAQIPLAVVPMSNNALFCRYKDHPLPRFLYRGLNIAIGTDGALIFHQTEQPLLEEYGTAEALWNLSAADICELAASSVRTSGFPAARKKAWLGPLYSLRSIAGNDTAKSHVPQTRCAFRYEAYMEEVAYVQSRAACEMSCRAMLTKLEEELSILDAIGITRAELLVRRWARVPIFEKTKAPEDDRPARITSTFDNSQL</sequence>
<feature type="region of interest" description="Disordered" evidence="2">
    <location>
        <begin position="134"/>
        <end position="154"/>
    </location>
</feature>
<dbReference type="OrthoDB" id="1723809at2759"/>
<reference evidence="3 4" key="1">
    <citation type="journal article" date="2015" name="PLoS Pathog.">
        <title>Leptomonas seymouri: Adaptations to the Dixenous Life Cycle Analyzed by Genome Sequencing, Transcriptome Profiling and Co-infection with Leishmania donovani.</title>
        <authorList>
            <person name="Kraeva N."/>
            <person name="Butenko A."/>
            <person name="Hlavacova J."/>
            <person name="Kostygov A."/>
            <person name="Myskova J."/>
            <person name="Grybchuk D."/>
            <person name="Lestinova T."/>
            <person name="Votypka J."/>
            <person name="Volf P."/>
            <person name="Opperdoes F."/>
            <person name="Flegontov P."/>
            <person name="Lukes J."/>
            <person name="Yurchenko V."/>
        </authorList>
    </citation>
    <scope>NUCLEOTIDE SEQUENCE [LARGE SCALE GENOMIC DNA]</scope>
    <source>
        <strain evidence="3 4">ATCC 30220</strain>
    </source>
</reference>
<protein>
    <submittedName>
        <fullName evidence="3">Putative AMP deaminase</fullName>
    </submittedName>
</protein>
<dbReference type="InterPro" id="IPR032466">
    <property type="entry name" value="Metal_Hydrolase"/>
</dbReference>
<feature type="region of interest" description="Disordered" evidence="2">
    <location>
        <begin position="534"/>
        <end position="556"/>
    </location>
</feature>
<dbReference type="OMA" id="TRCAFRY"/>
<name>A0A0N1I100_LEPSE</name>
<keyword evidence="4" id="KW-1185">Reference proteome</keyword>
<comment type="similarity">
    <text evidence="1">Belongs to the metallo-dependent hydrolases superfamily. Adenosine and AMP deaminases family.</text>
</comment>
<dbReference type="Gene3D" id="4.10.800.20">
    <property type="match status" value="1"/>
</dbReference>